<dbReference type="EMBL" id="JBEFKJ010000027">
    <property type="protein sequence ID" value="KAL2039131.1"/>
    <property type="molecule type" value="Genomic_DNA"/>
</dbReference>
<evidence type="ECO:0000313" key="2">
    <source>
        <dbReference type="Proteomes" id="UP001590950"/>
    </source>
</evidence>
<name>A0ABR4A1I3_9LECA</name>
<organism evidence="1 2">
    <name type="scientific">Stereocaulon virgatum</name>
    <dbReference type="NCBI Taxonomy" id="373712"/>
    <lineage>
        <taxon>Eukaryota</taxon>
        <taxon>Fungi</taxon>
        <taxon>Dikarya</taxon>
        <taxon>Ascomycota</taxon>
        <taxon>Pezizomycotina</taxon>
        <taxon>Lecanoromycetes</taxon>
        <taxon>OSLEUM clade</taxon>
        <taxon>Lecanoromycetidae</taxon>
        <taxon>Lecanorales</taxon>
        <taxon>Lecanorineae</taxon>
        <taxon>Stereocaulaceae</taxon>
        <taxon>Stereocaulon</taxon>
    </lineage>
</organism>
<protein>
    <submittedName>
        <fullName evidence="1">Uncharacterized protein</fullName>
    </submittedName>
</protein>
<evidence type="ECO:0000313" key="1">
    <source>
        <dbReference type="EMBL" id="KAL2039131.1"/>
    </source>
</evidence>
<sequence>MRLIPKQNGITQTNVMRRAPVTDDYYQRSPEQFSSGMDSEYHYYKDVETASRIYSIECRQAVVRNKYDRGLPAMMERWVKYSQEALYERTAFLQRHLTCGPVQKVRDSTIKSRDIGRIVLYRRT</sequence>
<dbReference type="Proteomes" id="UP001590950">
    <property type="component" value="Unassembled WGS sequence"/>
</dbReference>
<gene>
    <name evidence="1" type="ORF">N7G274_008180</name>
</gene>
<proteinExistence type="predicted"/>
<reference evidence="1 2" key="1">
    <citation type="submission" date="2024-09" db="EMBL/GenBank/DDBJ databases">
        <title>Rethinking Asexuality: The Enigmatic Case of Functional Sexual Genes in Lepraria (Stereocaulaceae).</title>
        <authorList>
            <person name="Doellman M."/>
            <person name="Sun Y."/>
            <person name="Barcenas-Pena A."/>
            <person name="Lumbsch H.T."/>
            <person name="Grewe F."/>
        </authorList>
    </citation>
    <scope>NUCLEOTIDE SEQUENCE [LARGE SCALE GENOMIC DNA]</scope>
    <source>
        <strain evidence="1 2">Mercado 3170</strain>
    </source>
</reference>
<comment type="caution">
    <text evidence="1">The sequence shown here is derived from an EMBL/GenBank/DDBJ whole genome shotgun (WGS) entry which is preliminary data.</text>
</comment>
<accession>A0ABR4A1I3</accession>
<keyword evidence="2" id="KW-1185">Reference proteome</keyword>